<dbReference type="GO" id="GO:0045505">
    <property type="term" value="F:dynein intermediate chain binding"/>
    <property type="evidence" value="ECO:0007669"/>
    <property type="project" value="InterPro"/>
</dbReference>
<dbReference type="GO" id="GO:0005524">
    <property type="term" value="F:ATP binding"/>
    <property type="evidence" value="ECO:0007669"/>
    <property type="project" value="UniProtKB-KW"/>
</dbReference>
<reference evidence="15" key="2">
    <citation type="submission" date="2017-10" db="EMBL/GenBank/DDBJ databases">
        <title>Ladona fulva Genome sequencing and assembly.</title>
        <authorList>
            <person name="Murali S."/>
            <person name="Richards S."/>
            <person name="Bandaranaike D."/>
            <person name="Bellair M."/>
            <person name="Blankenburg K."/>
            <person name="Chao H."/>
            <person name="Dinh H."/>
            <person name="Doddapaneni H."/>
            <person name="Dugan-Rocha S."/>
            <person name="Elkadiri S."/>
            <person name="Gnanaolivu R."/>
            <person name="Hernandez B."/>
            <person name="Skinner E."/>
            <person name="Javaid M."/>
            <person name="Lee S."/>
            <person name="Li M."/>
            <person name="Ming W."/>
            <person name="Munidasa M."/>
            <person name="Muniz J."/>
            <person name="Nguyen L."/>
            <person name="Hughes D."/>
            <person name="Osuji N."/>
            <person name="Pu L.-L."/>
            <person name="Puazo M."/>
            <person name="Qu C."/>
            <person name="Quiroz J."/>
            <person name="Raj R."/>
            <person name="Weissenberger G."/>
            <person name="Xin Y."/>
            <person name="Zou X."/>
            <person name="Han Y."/>
            <person name="Worley K."/>
            <person name="Muzny D."/>
            <person name="Gibbs R."/>
        </authorList>
    </citation>
    <scope>NUCLEOTIDE SEQUENCE</scope>
    <source>
        <strain evidence="15">Sampled in the wild</strain>
    </source>
</reference>
<dbReference type="InterPro" id="IPR027417">
    <property type="entry name" value="P-loop_NTPase"/>
</dbReference>
<comment type="caution">
    <text evidence="15">The sequence shown here is derived from an EMBL/GenBank/DDBJ whole genome shotgun (WGS) entry which is preliminary data.</text>
</comment>
<dbReference type="FunFam" id="1.20.140.100:FF:000004">
    <property type="entry name" value="Dynein axonemal heavy chain 6"/>
    <property type="match status" value="1"/>
</dbReference>
<dbReference type="GO" id="GO:0030286">
    <property type="term" value="C:dynein complex"/>
    <property type="evidence" value="ECO:0007669"/>
    <property type="project" value="UniProtKB-KW"/>
</dbReference>
<dbReference type="GO" id="GO:0005930">
    <property type="term" value="C:axoneme"/>
    <property type="evidence" value="ECO:0007669"/>
    <property type="project" value="UniProtKB-SubCell"/>
</dbReference>
<dbReference type="EMBL" id="KZ308908">
    <property type="protein sequence ID" value="KAG8235430.1"/>
    <property type="molecule type" value="Genomic_DNA"/>
</dbReference>
<dbReference type="Gene3D" id="1.10.287.2620">
    <property type="match status" value="1"/>
</dbReference>
<dbReference type="InterPro" id="IPR042228">
    <property type="entry name" value="Dynein_linker_3"/>
</dbReference>
<evidence type="ECO:0000256" key="9">
    <source>
        <dbReference type="ARBA" id="ARBA00023069"/>
    </source>
</evidence>
<evidence type="ECO:0000256" key="8">
    <source>
        <dbReference type="ARBA" id="ARBA00023054"/>
    </source>
</evidence>
<dbReference type="GO" id="GO:0007018">
    <property type="term" value="P:microtubule-based movement"/>
    <property type="evidence" value="ECO:0007669"/>
    <property type="project" value="InterPro"/>
</dbReference>
<sequence length="1650" mass="190034">MDTVMETPLRFKTKSKIYKNLQHLRSLKYSNLEAREPVSPDVQLVEMKNIIDTEQGKLIRPEDISTIEHYILHEIEDRMIQKYPKYCLDNAKTKLHQKFFQNKRLRPVFEAMESEIVEDYSMSIRIAIVEYILLDENECKRLNVNTVPKKYPTMSIRLPVPWHQQVIISRQFISHNLHICDQSMLAIRNLWNLNFSGLLIIPTNFLNEKSPFPLNMDDMESQINILCEEARGILLHDWLPKCAAVFTDMMDHWANLVPTKSGESLKQVERYFDSAASLMSIQLRSLVFKSLYHFLNMLLTFQDGNDYQGEFNDFMYLNTPLIKVYIKPLLGTSEIRFFPSLSDVHEFLISCLKKIVNVNMKIPRVEQYMFPEMKDSDMFLGPVILEEDEAQSIIKQASEVFEKNTYGPSKFLRTYDKYLHILNGDAEKSLESFMKRHPVPHLKDFSERILMYEDSKVEILFLKTEIRLNLVSIDATVVNDSLWNIVSRLKDSVIEYHVLNNRSHNREICNEFDVMADRASQMPENTPQLVELTNYLRESQDVTMLKLREKIRIAAENVLFLMTHTVLPGEDIQLNSRVFLWPKDMEEVFELSETRLSHRRDLAEKNLREKTIAYEERLLLHQKDLEMMRKKDPPILTMEEMKENAEFVEALNITLGEDKAEADSINEEEQLLEWQASPFTTLQKMLTLIEPVATLWTTVLTFHLQYEKWYNGPFMNLDASKVEDEVGIIWKTLYKLTKTFHDLPGSKRVAEMVKAKVEKFKQLLPVLHTICNKGMKERHWQQISAIVGVPISPNEDSTLAEMIELGLPKYITELEEIGTRATKEYGLEQALGKMKFEWKDVKFECTPYRETGVSILSAVDDIQMMLDDHILKAQTMRSSPYIKAFETEMQAWEDKLISMQDILDAWLKCQITWMYLEPIFSSEDIIEQMPEESKHFLEVDEVWRTIMDNTVNNSHVIIATEYPNLLNLLENANHLLDDIQKGLNSYLEQKRLFFARFFFLSNDELLEILSETKDPLRVQPHLKKCFEGISKLEFTDDEEIVGMISAENELVPLSGTIVPANAKGMVEKWLMKVEDLMLKTVKDICLDAVGAYFDSPRKKWILDWPGQVVLCGSSIQWTAEVSEAIEKHTLPEYLKKSNEQIEEVVELVRGNLTPGGRITLCALIVIDVHARDVVKKLIELNTHDISDFSWISQLRYYLQEESVLVSMITTDVAYGFEYLGNTPRLVITPLTDSTLMGALKLNLGGAPEGPAGTGKTETCKDLAKAVAKQCVVFNCSEGLDYKAMGKFFKGLAQTGAWACFDEFNRIELEVLSVVAQQIFTIQTAISQKQEFLLFEGTTLKLNPTCTIFITMNPGYAGRQELPDNLKVLFRTVAMMVPDYAMIGEISLYSMGFVNARSLADKIVATYRLCSEQLSSQHHYDYGMRAVKTVLTAAGNLKLKYPEVDESKLVLRALVDVNLPKFLAQDVPLFEGIISDLFPGIELPKPDREELLTAVKIRLQQKNLQCTSWYLEKIIQIYEMILVRHGLMIVGDPLGGKTCAYQALAEALGDLKSSKTFKMKEEVVQYKIINPKSITLGQLYGCFDPISHEWSDGVLANTFREFTYSTTSDRKWIMFDGPVDAVWIESMNTVLDDNKKLCLMSGEIIQVSQIH</sequence>
<keyword evidence="9" id="KW-0969">Cilium</keyword>
<dbReference type="FunFam" id="3.20.180.20:FF:000003">
    <property type="entry name" value="Dynein heavy chain 12, axonemal"/>
    <property type="match status" value="1"/>
</dbReference>
<protein>
    <recommendedName>
        <fullName evidence="17">Dynein heavy chain 3, axonemal</fullName>
    </recommendedName>
</protein>
<keyword evidence="8" id="KW-0175">Coiled coil</keyword>
<dbReference type="Gene3D" id="1.20.140.100">
    <property type="entry name" value="Dynein heavy chain, N-terminal domain 2"/>
    <property type="match status" value="1"/>
</dbReference>
<evidence type="ECO:0000256" key="5">
    <source>
        <dbReference type="ARBA" id="ARBA00022741"/>
    </source>
</evidence>
<reference evidence="15" key="1">
    <citation type="submission" date="2013-04" db="EMBL/GenBank/DDBJ databases">
        <authorList>
            <person name="Qu J."/>
            <person name="Murali S.C."/>
            <person name="Bandaranaike D."/>
            <person name="Bellair M."/>
            <person name="Blankenburg K."/>
            <person name="Chao H."/>
            <person name="Dinh H."/>
            <person name="Doddapaneni H."/>
            <person name="Downs B."/>
            <person name="Dugan-Rocha S."/>
            <person name="Elkadiri S."/>
            <person name="Gnanaolivu R.D."/>
            <person name="Hernandez B."/>
            <person name="Javaid M."/>
            <person name="Jayaseelan J.C."/>
            <person name="Lee S."/>
            <person name="Li M."/>
            <person name="Ming W."/>
            <person name="Munidasa M."/>
            <person name="Muniz J."/>
            <person name="Nguyen L."/>
            <person name="Ongeri F."/>
            <person name="Osuji N."/>
            <person name="Pu L.-L."/>
            <person name="Puazo M."/>
            <person name="Qu C."/>
            <person name="Quiroz J."/>
            <person name="Raj R."/>
            <person name="Weissenberger G."/>
            <person name="Xin Y."/>
            <person name="Zou X."/>
            <person name="Han Y."/>
            <person name="Richards S."/>
            <person name="Worley K."/>
            <person name="Muzny D."/>
            <person name="Gibbs R."/>
        </authorList>
    </citation>
    <scope>NUCLEOTIDE SEQUENCE</scope>
    <source>
        <strain evidence="15">Sampled in the wild</strain>
    </source>
</reference>
<dbReference type="FunFam" id="1.20.58.1120:FF:000005">
    <property type="entry name" value="Dynein, axonemal, heavy chain 12"/>
    <property type="match status" value="1"/>
</dbReference>
<evidence type="ECO:0000256" key="1">
    <source>
        <dbReference type="ARBA" id="ARBA00004430"/>
    </source>
</evidence>
<dbReference type="InterPro" id="IPR013602">
    <property type="entry name" value="Dynein_heavy_linker"/>
</dbReference>
<proteinExistence type="predicted"/>
<dbReference type="Pfam" id="PF08393">
    <property type="entry name" value="DHC_N2"/>
    <property type="match status" value="1"/>
</dbReference>
<evidence type="ECO:0008006" key="17">
    <source>
        <dbReference type="Google" id="ProtNLM"/>
    </source>
</evidence>
<keyword evidence="7" id="KW-0243">Dynein</keyword>
<dbReference type="InterPro" id="IPR035699">
    <property type="entry name" value="AAA_6"/>
</dbReference>
<name>A0A8K0P4C5_LADFU</name>
<evidence type="ECO:0000259" key="13">
    <source>
        <dbReference type="Pfam" id="PF08393"/>
    </source>
</evidence>
<dbReference type="OrthoDB" id="6742614at2759"/>
<dbReference type="InterPro" id="IPR043157">
    <property type="entry name" value="Dynein_AAA1S"/>
</dbReference>
<dbReference type="FunFam" id="1.10.8.710:FF:000004">
    <property type="entry name" value="Dynein axonemal heavy chain 6"/>
    <property type="match status" value="1"/>
</dbReference>
<dbReference type="GO" id="GO:0005874">
    <property type="term" value="C:microtubule"/>
    <property type="evidence" value="ECO:0007669"/>
    <property type="project" value="UniProtKB-KW"/>
</dbReference>
<dbReference type="FunFam" id="1.10.287.2620:FF:000002">
    <property type="entry name" value="Dynein heavy chain 2, axonemal"/>
    <property type="match status" value="1"/>
</dbReference>
<evidence type="ECO:0000256" key="4">
    <source>
        <dbReference type="ARBA" id="ARBA00022737"/>
    </source>
</evidence>
<dbReference type="Proteomes" id="UP000792457">
    <property type="component" value="Unassembled WGS sequence"/>
</dbReference>
<evidence type="ECO:0000313" key="15">
    <source>
        <dbReference type="EMBL" id="KAG8235430.1"/>
    </source>
</evidence>
<evidence type="ECO:0000256" key="11">
    <source>
        <dbReference type="ARBA" id="ARBA00023212"/>
    </source>
</evidence>
<evidence type="ECO:0000256" key="12">
    <source>
        <dbReference type="ARBA" id="ARBA00023273"/>
    </source>
</evidence>
<dbReference type="Pfam" id="PF12774">
    <property type="entry name" value="AAA_6"/>
    <property type="match status" value="1"/>
</dbReference>
<evidence type="ECO:0000313" key="16">
    <source>
        <dbReference type="Proteomes" id="UP000792457"/>
    </source>
</evidence>
<keyword evidence="11" id="KW-0206">Cytoskeleton</keyword>
<evidence type="ECO:0000256" key="7">
    <source>
        <dbReference type="ARBA" id="ARBA00023017"/>
    </source>
</evidence>
<keyword evidence="4" id="KW-0677">Repeat</keyword>
<keyword evidence="3" id="KW-0493">Microtubule</keyword>
<dbReference type="Gene3D" id="1.20.58.1120">
    <property type="match status" value="1"/>
</dbReference>
<keyword evidence="2" id="KW-0963">Cytoplasm</keyword>
<dbReference type="InterPro" id="IPR042222">
    <property type="entry name" value="Dynein_2_N"/>
</dbReference>
<dbReference type="Gene3D" id="1.10.8.710">
    <property type="match status" value="1"/>
</dbReference>
<keyword evidence="6" id="KW-0067">ATP-binding</keyword>
<feature type="domain" description="Dynein heavy chain hydrolytic ATP-binding dynein motor region" evidence="14">
    <location>
        <begin position="1214"/>
        <end position="1537"/>
    </location>
</feature>
<dbReference type="Gene3D" id="3.40.50.300">
    <property type="entry name" value="P-loop containing nucleotide triphosphate hydrolases"/>
    <property type="match status" value="2"/>
</dbReference>
<dbReference type="FunFam" id="3.40.50.300:FF:000044">
    <property type="entry name" value="Dynein heavy chain 5, axonemal"/>
    <property type="match status" value="1"/>
</dbReference>
<feature type="domain" description="Dynein heavy chain linker" evidence="13">
    <location>
        <begin position="682"/>
        <end position="1085"/>
    </location>
</feature>
<keyword evidence="16" id="KW-1185">Reference proteome</keyword>
<dbReference type="PANTHER" id="PTHR22878:SF71">
    <property type="entry name" value="DYNEIN, AXONEMAL, HEAVY CHAIN 3"/>
    <property type="match status" value="1"/>
</dbReference>
<dbReference type="SUPFAM" id="SSF52540">
    <property type="entry name" value="P-loop containing nucleoside triphosphate hydrolases"/>
    <property type="match status" value="2"/>
</dbReference>
<evidence type="ECO:0000256" key="10">
    <source>
        <dbReference type="ARBA" id="ARBA00023175"/>
    </source>
</evidence>
<accession>A0A8K0P4C5</accession>
<keyword evidence="12" id="KW-0966">Cell projection</keyword>
<keyword evidence="5" id="KW-0547">Nucleotide-binding</keyword>
<gene>
    <name evidence="15" type="ORF">J437_LFUL015495</name>
</gene>
<dbReference type="PANTHER" id="PTHR22878">
    <property type="entry name" value="DYNEIN HEAVY CHAIN 6, AXONEMAL-LIKE-RELATED"/>
    <property type="match status" value="1"/>
</dbReference>
<evidence type="ECO:0000256" key="6">
    <source>
        <dbReference type="ARBA" id="ARBA00022840"/>
    </source>
</evidence>
<evidence type="ECO:0000256" key="3">
    <source>
        <dbReference type="ARBA" id="ARBA00022701"/>
    </source>
</evidence>
<dbReference type="Gene3D" id="3.20.180.20">
    <property type="entry name" value="Dynein heavy chain, N-terminal domain 2"/>
    <property type="match status" value="1"/>
</dbReference>
<keyword evidence="10" id="KW-0505">Motor protein</keyword>
<comment type="subcellular location">
    <subcellularLocation>
        <location evidence="1">Cytoplasm</location>
        <location evidence="1">Cytoskeleton</location>
        <location evidence="1">Cilium axoneme</location>
    </subcellularLocation>
</comment>
<evidence type="ECO:0000259" key="14">
    <source>
        <dbReference type="Pfam" id="PF12774"/>
    </source>
</evidence>
<dbReference type="GO" id="GO:0051959">
    <property type="term" value="F:dynein light intermediate chain binding"/>
    <property type="evidence" value="ECO:0007669"/>
    <property type="project" value="InterPro"/>
</dbReference>
<evidence type="ECO:0000256" key="2">
    <source>
        <dbReference type="ARBA" id="ARBA00022490"/>
    </source>
</evidence>
<organism evidence="15 16">
    <name type="scientific">Ladona fulva</name>
    <name type="common">Scarce chaser dragonfly</name>
    <name type="synonym">Libellula fulva</name>
    <dbReference type="NCBI Taxonomy" id="123851"/>
    <lineage>
        <taxon>Eukaryota</taxon>
        <taxon>Metazoa</taxon>
        <taxon>Ecdysozoa</taxon>
        <taxon>Arthropoda</taxon>
        <taxon>Hexapoda</taxon>
        <taxon>Insecta</taxon>
        <taxon>Pterygota</taxon>
        <taxon>Palaeoptera</taxon>
        <taxon>Odonata</taxon>
        <taxon>Epiprocta</taxon>
        <taxon>Anisoptera</taxon>
        <taxon>Libelluloidea</taxon>
        <taxon>Libellulidae</taxon>
        <taxon>Ladona</taxon>
    </lineage>
</organism>
<dbReference type="InterPro" id="IPR026983">
    <property type="entry name" value="DHC"/>
</dbReference>